<evidence type="ECO:0000313" key="3">
    <source>
        <dbReference type="EMBL" id="KAH7962245.1"/>
    </source>
</evidence>
<dbReference type="EMBL" id="JABSTV010001249">
    <property type="protein sequence ID" value="KAH7962245.1"/>
    <property type="molecule type" value="Genomic_DNA"/>
</dbReference>
<sequence>MPTYAALKRAERRKFKAKARLSFGSTSRGPSNLPSRRKADRPGTFTRLEMQQKGEEGVLRCDDSEDRTKGAASNRCSNDEMLPTTEKAVSEMRAAELSPHSIKPMDGNEWEDSPKKCSTDASSSNFEGNLITSEEAESDALADSDAADIARLLRKALKKNGPSLEEDLLSALSPSQVQYVIHAYGTLAAFMDHRAEFEQTQEGRYVFVYYEDTDGEECDCSGSSHTHDEPSRARYSSGSSDGGRQHADDSEPERERCSSSSSSCYESAVEEQSEEEKHGLKDASCQVHLCAPCCSRGLQAVQETSDADAQTNELDTSRFVELQSTLQSRDEDATQLKERLENVRQNQVSEVQQLRLKTEELLTRPQAATPQYVVRLRNRTATKEQKPVDKNRTDDEVRLPQPRPPLRQRNLPPRLGPENKLPTHPVETKPRPLTQADKQYSGSETPLPAQAVHELPGCEKSAKAPADVVSMVSSQGKTARSSTEKQISQIVRMAKKQQPDLTEVEIRETLRHLRLTKGGLSGMTFSAIVELLLGQLKAGPEDKET</sequence>
<feature type="coiled-coil region" evidence="1">
    <location>
        <begin position="326"/>
        <end position="357"/>
    </location>
</feature>
<gene>
    <name evidence="3" type="ORF">HPB52_015018</name>
</gene>
<organism evidence="3 4">
    <name type="scientific">Rhipicephalus sanguineus</name>
    <name type="common">Brown dog tick</name>
    <name type="synonym">Ixodes sanguineus</name>
    <dbReference type="NCBI Taxonomy" id="34632"/>
    <lineage>
        <taxon>Eukaryota</taxon>
        <taxon>Metazoa</taxon>
        <taxon>Ecdysozoa</taxon>
        <taxon>Arthropoda</taxon>
        <taxon>Chelicerata</taxon>
        <taxon>Arachnida</taxon>
        <taxon>Acari</taxon>
        <taxon>Parasitiformes</taxon>
        <taxon>Ixodida</taxon>
        <taxon>Ixodoidea</taxon>
        <taxon>Ixodidae</taxon>
        <taxon>Rhipicephalinae</taxon>
        <taxon>Rhipicephalus</taxon>
        <taxon>Rhipicephalus</taxon>
    </lineage>
</organism>
<feature type="region of interest" description="Disordered" evidence="2">
    <location>
        <begin position="372"/>
        <end position="444"/>
    </location>
</feature>
<feature type="region of interest" description="Disordered" evidence="2">
    <location>
        <begin position="1"/>
        <end position="126"/>
    </location>
</feature>
<feature type="compositionally biased region" description="Basic and acidic residues" evidence="2">
    <location>
        <begin position="381"/>
        <end position="398"/>
    </location>
</feature>
<feature type="compositionally biased region" description="Basic residues" evidence="2">
    <location>
        <begin position="10"/>
        <end position="19"/>
    </location>
</feature>
<feature type="compositionally biased region" description="Low complexity" evidence="2">
    <location>
        <begin position="258"/>
        <end position="267"/>
    </location>
</feature>
<dbReference type="VEuPathDB" id="VectorBase:RSAN_033908"/>
<reference evidence="3" key="1">
    <citation type="journal article" date="2020" name="Cell">
        <title>Large-Scale Comparative Analyses of Tick Genomes Elucidate Their Genetic Diversity and Vector Capacities.</title>
        <authorList>
            <consortium name="Tick Genome and Microbiome Consortium (TIGMIC)"/>
            <person name="Jia N."/>
            <person name="Wang J."/>
            <person name="Shi W."/>
            <person name="Du L."/>
            <person name="Sun Y."/>
            <person name="Zhan W."/>
            <person name="Jiang J.F."/>
            <person name="Wang Q."/>
            <person name="Zhang B."/>
            <person name="Ji P."/>
            <person name="Bell-Sakyi L."/>
            <person name="Cui X.M."/>
            <person name="Yuan T.T."/>
            <person name="Jiang B.G."/>
            <person name="Yang W.F."/>
            <person name="Lam T.T."/>
            <person name="Chang Q.C."/>
            <person name="Ding S.J."/>
            <person name="Wang X.J."/>
            <person name="Zhu J.G."/>
            <person name="Ruan X.D."/>
            <person name="Zhao L."/>
            <person name="Wei J.T."/>
            <person name="Ye R.Z."/>
            <person name="Que T.C."/>
            <person name="Du C.H."/>
            <person name="Zhou Y.H."/>
            <person name="Cheng J.X."/>
            <person name="Dai P.F."/>
            <person name="Guo W.B."/>
            <person name="Han X.H."/>
            <person name="Huang E.J."/>
            <person name="Li L.F."/>
            <person name="Wei W."/>
            <person name="Gao Y.C."/>
            <person name="Liu J.Z."/>
            <person name="Shao H.Z."/>
            <person name="Wang X."/>
            <person name="Wang C.C."/>
            <person name="Yang T.C."/>
            <person name="Huo Q.B."/>
            <person name="Li W."/>
            <person name="Chen H.Y."/>
            <person name="Chen S.E."/>
            <person name="Zhou L.G."/>
            <person name="Ni X.B."/>
            <person name="Tian J.H."/>
            <person name="Sheng Y."/>
            <person name="Liu T."/>
            <person name="Pan Y.S."/>
            <person name="Xia L.Y."/>
            <person name="Li J."/>
            <person name="Zhao F."/>
            <person name="Cao W.C."/>
        </authorList>
    </citation>
    <scope>NUCLEOTIDE SEQUENCE</scope>
    <source>
        <strain evidence="3">Rsan-2018</strain>
    </source>
</reference>
<feature type="compositionally biased region" description="Basic and acidic residues" evidence="2">
    <location>
        <begin position="243"/>
        <end position="257"/>
    </location>
</feature>
<feature type="compositionally biased region" description="Polar residues" evidence="2">
    <location>
        <begin position="23"/>
        <end position="34"/>
    </location>
</feature>
<proteinExistence type="predicted"/>
<protein>
    <submittedName>
        <fullName evidence="3">Uncharacterized protein</fullName>
    </submittedName>
</protein>
<comment type="caution">
    <text evidence="3">The sequence shown here is derived from an EMBL/GenBank/DDBJ whole genome shotgun (WGS) entry which is preliminary data.</text>
</comment>
<dbReference type="Proteomes" id="UP000821837">
    <property type="component" value="Chromosome 3"/>
</dbReference>
<accession>A0A9D4Q1H9</accession>
<evidence type="ECO:0000256" key="1">
    <source>
        <dbReference type="SAM" id="Coils"/>
    </source>
</evidence>
<evidence type="ECO:0000256" key="2">
    <source>
        <dbReference type="SAM" id="MobiDB-lite"/>
    </source>
</evidence>
<evidence type="ECO:0000313" key="4">
    <source>
        <dbReference type="Proteomes" id="UP000821837"/>
    </source>
</evidence>
<feature type="region of interest" description="Disordered" evidence="2">
    <location>
        <begin position="218"/>
        <end position="275"/>
    </location>
</feature>
<dbReference type="AlphaFoldDB" id="A0A9D4Q1H9"/>
<dbReference type="VEuPathDB" id="VectorBase:RSAN_048298"/>
<keyword evidence="4" id="KW-1185">Reference proteome</keyword>
<feature type="compositionally biased region" description="Basic and acidic residues" evidence="2">
    <location>
        <begin position="50"/>
        <end position="69"/>
    </location>
</feature>
<name>A0A9D4Q1H9_RHISA</name>
<reference evidence="3" key="2">
    <citation type="submission" date="2021-09" db="EMBL/GenBank/DDBJ databases">
        <authorList>
            <person name="Jia N."/>
            <person name="Wang J."/>
            <person name="Shi W."/>
            <person name="Du L."/>
            <person name="Sun Y."/>
            <person name="Zhan W."/>
            <person name="Jiang J."/>
            <person name="Wang Q."/>
            <person name="Zhang B."/>
            <person name="Ji P."/>
            <person name="Sakyi L.B."/>
            <person name="Cui X."/>
            <person name="Yuan T."/>
            <person name="Jiang B."/>
            <person name="Yang W."/>
            <person name="Lam T.T.-Y."/>
            <person name="Chang Q."/>
            <person name="Ding S."/>
            <person name="Wang X."/>
            <person name="Zhu J."/>
            <person name="Ruan X."/>
            <person name="Zhao L."/>
            <person name="Wei J."/>
            <person name="Que T."/>
            <person name="Du C."/>
            <person name="Cheng J."/>
            <person name="Dai P."/>
            <person name="Han X."/>
            <person name="Huang E."/>
            <person name="Gao Y."/>
            <person name="Liu J."/>
            <person name="Shao H."/>
            <person name="Ye R."/>
            <person name="Li L."/>
            <person name="Wei W."/>
            <person name="Wang X."/>
            <person name="Wang C."/>
            <person name="Huo Q."/>
            <person name="Li W."/>
            <person name="Guo W."/>
            <person name="Chen H."/>
            <person name="Chen S."/>
            <person name="Zhou L."/>
            <person name="Zhou L."/>
            <person name="Ni X."/>
            <person name="Tian J."/>
            <person name="Zhou Y."/>
            <person name="Sheng Y."/>
            <person name="Liu T."/>
            <person name="Pan Y."/>
            <person name="Xia L."/>
            <person name="Li J."/>
            <person name="Zhao F."/>
            <person name="Cao W."/>
        </authorList>
    </citation>
    <scope>NUCLEOTIDE SEQUENCE</scope>
    <source>
        <strain evidence="3">Rsan-2018</strain>
        <tissue evidence="3">Larvae</tissue>
    </source>
</reference>
<keyword evidence="1" id="KW-0175">Coiled coil</keyword>